<evidence type="ECO:0000313" key="2">
    <source>
        <dbReference type="EMBL" id="ETJ35494.1"/>
    </source>
</evidence>
<organism evidence="2">
    <name type="scientific">human gut metagenome</name>
    <dbReference type="NCBI Taxonomy" id="408170"/>
    <lineage>
        <taxon>unclassified sequences</taxon>
        <taxon>metagenomes</taxon>
        <taxon>organismal metagenomes</taxon>
    </lineage>
</organism>
<feature type="non-terminal residue" evidence="2">
    <location>
        <position position="28"/>
    </location>
</feature>
<protein>
    <submittedName>
        <fullName evidence="2">Uncharacterized protein</fullName>
    </submittedName>
</protein>
<keyword evidence="1" id="KW-0812">Transmembrane</keyword>
<name>W1Y2Z7_9ZZZZ</name>
<dbReference type="EMBL" id="AZMM01010128">
    <property type="protein sequence ID" value="ETJ35494.1"/>
    <property type="molecule type" value="Genomic_DNA"/>
</dbReference>
<comment type="caution">
    <text evidence="2">The sequence shown here is derived from an EMBL/GenBank/DDBJ whole genome shotgun (WGS) entry which is preliminary data.</text>
</comment>
<sequence>MFVSSIVAIIIYIIWLIVKSGDFLFRQY</sequence>
<gene>
    <name evidence="2" type="ORF">Q604_UNBC10128G0001</name>
</gene>
<keyword evidence="1" id="KW-0472">Membrane</keyword>
<dbReference type="AlphaFoldDB" id="W1Y2Z7"/>
<reference evidence="2" key="1">
    <citation type="submission" date="2013-12" db="EMBL/GenBank/DDBJ databases">
        <title>A Varibaculum cambriense genome reconstructed from a premature infant gut community with otherwise low bacterial novelty that shifts toward anaerobic metabolism during the third week of life.</title>
        <authorList>
            <person name="Brown C.T."/>
            <person name="Sharon I."/>
            <person name="Thomas B.C."/>
            <person name="Castelle C.J."/>
            <person name="Morowitz M.J."/>
            <person name="Banfield J.F."/>
        </authorList>
    </citation>
    <scope>NUCLEOTIDE SEQUENCE</scope>
</reference>
<proteinExistence type="predicted"/>
<accession>W1Y2Z7</accession>
<keyword evidence="1" id="KW-1133">Transmembrane helix</keyword>
<feature type="transmembrane region" description="Helical" evidence="1">
    <location>
        <begin position="6"/>
        <end position="25"/>
    </location>
</feature>
<evidence type="ECO:0000256" key="1">
    <source>
        <dbReference type="SAM" id="Phobius"/>
    </source>
</evidence>